<dbReference type="SUPFAM" id="SSF54814">
    <property type="entry name" value="Prokaryotic type KH domain (KH-domain type II)"/>
    <property type="match status" value="1"/>
</dbReference>
<evidence type="ECO:0000256" key="2">
    <source>
        <dbReference type="ARBA" id="ARBA00022730"/>
    </source>
</evidence>
<dbReference type="GO" id="GO:0003735">
    <property type="term" value="F:structural constituent of ribosome"/>
    <property type="evidence" value="ECO:0007669"/>
    <property type="project" value="InterPro"/>
</dbReference>
<evidence type="ECO:0000256" key="8">
    <source>
        <dbReference type="HAMAP-Rule" id="MF_01309"/>
    </source>
</evidence>
<evidence type="ECO:0000256" key="1">
    <source>
        <dbReference type="ARBA" id="ARBA00010761"/>
    </source>
</evidence>
<evidence type="ECO:0000259" key="10">
    <source>
        <dbReference type="PROSITE" id="PS50823"/>
    </source>
</evidence>
<comment type="caution">
    <text evidence="11">The sequence shown here is derived from an EMBL/GenBank/DDBJ whole genome shotgun (WGS) entry which is preliminary data.</text>
</comment>
<dbReference type="GO" id="GO:0019843">
    <property type="term" value="F:rRNA binding"/>
    <property type="evidence" value="ECO:0007669"/>
    <property type="project" value="UniProtKB-UniRule"/>
</dbReference>
<dbReference type="InterPro" id="IPR036419">
    <property type="entry name" value="Ribosomal_S3_C_sf"/>
</dbReference>
<dbReference type="GO" id="GO:0022627">
    <property type="term" value="C:cytosolic small ribosomal subunit"/>
    <property type="evidence" value="ECO:0007669"/>
    <property type="project" value="TreeGrafter"/>
</dbReference>
<dbReference type="FunFam" id="3.30.300.20:FF:000001">
    <property type="entry name" value="30S ribosomal protein S3"/>
    <property type="match status" value="1"/>
</dbReference>
<dbReference type="STRING" id="1618436.UV59_C0016G0026"/>
<name>A0A0G1FCQ9_9BACT</name>
<comment type="subunit">
    <text evidence="8">Part of the 30S ribosomal subunit. Forms a tight complex with proteins S10 and S14.</text>
</comment>
<dbReference type="GO" id="GO:0003729">
    <property type="term" value="F:mRNA binding"/>
    <property type="evidence" value="ECO:0007669"/>
    <property type="project" value="UniProtKB-UniRule"/>
</dbReference>
<dbReference type="InterPro" id="IPR005704">
    <property type="entry name" value="Ribosomal_uS3_bac-typ"/>
</dbReference>
<feature type="domain" description="KH type-2" evidence="10">
    <location>
        <begin position="39"/>
        <end position="114"/>
    </location>
</feature>
<gene>
    <name evidence="8" type="primary">rpsC</name>
    <name evidence="11" type="ORF">UV59_C0016G0026</name>
</gene>
<sequence length="213" mass="24040">MGQKVNPFGFRLGPLYSWSSRWFADGKRYKQLLFEDVKLRETLQTRLKSAGLSRIEIDRSINKVDVTIYVTRPGVVIGRGGTGLEDLKKFITKFLSKQKSTTPQKIELKVEPVKEPNLDAQIVATNISDQLIKRLPHRRVIKQSIERVMNAGAKGVQIQLAGRIAGAEISRREKYKQGTIPLSTIREEVDYASIPALTKSGYIGIKVWICKKS</sequence>
<reference evidence="11 12" key="1">
    <citation type="journal article" date="2015" name="Nature">
        <title>rRNA introns, odd ribosomes, and small enigmatic genomes across a large radiation of phyla.</title>
        <authorList>
            <person name="Brown C.T."/>
            <person name="Hug L.A."/>
            <person name="Thomas B.C."/>
            <person name="Sharon I."/>
            <person name="Castelle C.J."/>
            <person name="Singh A."/>
            <person name="Wilkins M.J."/>
            <person name="Williams K.H."/>
            <person name="Banfield J.F."/>
        </authorList>
    </citation>
    <scope>NUCLEOTIDE SEQUENCE [LARGE SCALE GENOMIC DNA]</scope>
</reference>
<dbReference type="Gene3D" id="3.30.300.20">
    <property type="match status" value="1"/>
</dbReference>
<dbReference type="AlphaFoldDB" id="A0A0G1FCQ9"/>
<dbReference type="NCBIfam" id="TIGR01009">
    <property type="entry name" value="rpsC_bact"/>
    <property type="match status" value="1"/>
</dbReference>
<dbReference type="Pfam" id="PF00189">
    <property type="entry name" value="Ribosomal_S3_C"/>
    <property type="match status" value="1"/>
</dbReference>
<keyword evidence="4 8" id="KW-0689">Ribosomal protein</keyword>
<dbReference type="CDD" id="cd02412">
    <property type="entry name" value="KH-II_30S_S3"/>
    <property type="match status" value="1"/>
</dbReference>
<evidence type="ECO:0000256" key="7">
    <source>
        <dbReference type="ARBA" id="ARBA00035257"/>
    </source>
</evidence>
<dbReference type="SUPFAM" id="SSF54821">
    <property type="entry name" value="Ribosomal protein S3 C-terminal domain"/>
    <property type="match status" value="1"/>
</dbReference>
<evidence type="ECO:0000256" key="6">
    <source>
        <dbReference type="ARBA" id="ARBA00024998"/>
    </source>
</evidence>
<protein>
    <recommendedName>
        <fullName evidence="7 8">Small ribosomal subunit protein uS3</fullName>
    </recommendedName>
</protein>
<evidence type="ECO:0000256" key="4">
    <source>
        <dbReference type="ARBA" id="ARBA00022980"/>
    </source>
</evidence>
<dbReference type="InterPro" id="IPR004044">
    <property type="entry name" value="KH_dom_type_2"/>
</dbReference>
<dbReference type="PANTHER" id="PTHR11760:SF19">
    <property type="entry name" value="SMALL RIBOSOMAL SUBUNIT PROTEIN US3C"/>
    <property type="match status" value="1"/>
</dbReference>
<dbReference type="InterPro" id="IPR015946">
    <property type="entry name" value="KH_dom-like_a/b"/>
</dbReference>
<dbReference type="Proteomes" id="UP000034543">
    <property type="component" value="Unassembled WGS sequence"/>
</dbReference>
<comment type="similarity">
    <text evidence="1 8 9">Belongs to the universal ribosomal protein uS3 family.</text>
</comment>
<dbReference type="GO" id="GO:0006412">
    <property type="term" value="P:translation"/>
    <property type="evidence" value="ECO:0007669"/>
    <property type="project" value="UniProtKB-UniRule"/>
</dbReference>
<dbReference type="InterPro" id="IPR018280">
    <property type="entry name" value="Ribosomal_uS3_CS"/>
</dbReference>
<dbReference type="InterPro" id="IPR057258">
    <property type="entry name" value="Ribosomal_uS3"/>
</dbReference>
<dbReference type="EMBL" id="LCFB01000016">
    <property type="protein sequence ID" value="KKS84638.1"/>
    <property type="molecule type" value="Genomic_DNA"/>
</dbReference>
<dbReference type="Gene3D" id="3.30.1140.32">
    <property type="entry name" value="Ribosomal protein S3, C-terminal domain"/>
    <property type="match status" value="1"/>
</dbReference>
<dbReference type="PROSITE" id="PS00548">
    <property type="entry name" value="RIBOSOMAL_S3"/>
    <property type="match status" value="1"/>
</dbReference>
<dbReference type="HAMAP" id="MF_01309_B">
    <property type="entry name" value="Ribosomal_uS3_B"/>
    <property type="match status" value="1"/>
</dbReference>
<evidence type="ECO:0000256" key="9">
    <source>
        <dbReference type="RuleBase" id="RU003624"/>
    </source>
</evidence>
<organism evidence="11 12">
    <name type="scientific">Candidatus Gottesmanbacteria bacterium GW2011_GWA1_43_11</name>
    <dbReference type="NCBI Taxonomy" id="1618436"/>
    <lineage>
        <taxon>Bacteria</taxon>
        <taxon>Candidatus Gottesmaniibacteriota</taxon>
    </lineage>
</organism>
<evidence type="ECO:0000313" key="12">
    <source>
        <dbReference type="Proteomes" id="UP000034543"/>
    </source>
</evidence>
<dbReference type="InterPro" id="IPR009019">
    <property type="entry name" value="KH_sf_prok-type"/>
</dbReference>
<dbReference type="PANTHER" id="PTHR11760">
    <property type="entry name" value="30S/40S RIBOSOMAL PROTEIN S3"/>
    <property type="match status" value="1"/>
</dbReference>
<proteinExistence type="inferred from homology"/>
<evidence type="ECO:0000313" key="11">
    <source>
        <dbReference type="EMBL" id="KKS84638.1"/>
    </source>
</evidence>
<evidence type="ECO:0000256" key="3">
    <source>
        <dbReference type="ARBA" id="ARBA00022884"/>
    </source>
</evidence>
<dbReference type="InterPro" id="IPR001351">
    <property type="entry name" value="Ribosomal_uS3_C"/>
</dbReference>
<keyword evidence="5 8" id="KW-0687">Ribonucleoprotein</keyword>
<comment type="function">
    <text evidence="6 8">Binds the lower part of the 30S subunit head. Binds mRNA in the 70S ribosome, positioning it for translation.</text>
</comment>
<evidence type="ECO:0000256" key="5">
    <source>
        <dbReference type="ARBA" id="ARBA00023274"/>
    </source>
</evidence>
<keyword evidence="2 8" id="KW-0699">rRNA-binding</keyword>
<keyword evidence="3 8" id="KW-0694">RNA-binding</keyword>
<accession>A0A0G1FCQ9</accession>
<dbReference type="Pfam" id="PF07650">
    <property type="entry name" value="KH_2"/>
    <property type="match status" value="1"/>
</dbReference>
<dbReference type="PROSITE" id="PS50823">
    <property type="entry name" value="KH_TYPE_2"/>
    <property type="match status" value="1"/>
</dbReference>